<dbReference type="Proteomes" id="UP000039865">
    <property type="component" value="Unassembled WGS sequence"/>
</dbReference>
<evidence type="ECO:0000256" key="2">
    <source>
        <dbReference type="ARBA" id="ARBA00022617"/>
    </source>
</evidence>
<evidence type="ECO:0000256" key="9">
    <source>
        <dbReference type="SAM" id="Phobius"/>
    </source>
</evidence>
<keyword evidence="5" id="KW-0201">Cytochrome c-type biogenesis</keyword>
<feature type="transmembrane region" description="Helical" evidence="9">
    <location>
        <begin position="99"/>
        <end position="117"/>
    </location>
</feature>
<dbReference type="InterPro" id="IPR004329">
    <property type="entry name" value="CcmE"/>
</dbReference>
<reference evidence="10 11" key="1">
    <citation type="submission" date="2014-06" db="EMBL/GenBank/DDBJ databases">
        <authorList>
            <person name="Swart Estienne"/>
        </authorList>
    </citation>
    <scope>NUCLEOTIDE SEQUENCE [LARGE SCALE GENOMIC DNA]</scope>
    <source>
        <strain evidence="10 11">130c</strain>
    </source>
</reference>
<dbReference type="AlphaFoldDB" id="A0A078AMG3"/>
<evidence type="ECO:0000313" key="11">
    <source>
        <dbReference type="Proteomes" id="UP000039865"/>
    </source>
</evidence>
<organism evidence="10 11">
    <name type="scientific">Stylonychia lemnae</name>
    <name type="common">Ciliate</name>
    <dbReference type="NCBI Taxonomy" id="5949"/>
    <lineage>
        <taxon>Eukaryota</taxon>
        <taxon>Sar</taxon>
        <taxon>Alveolata</taxon>
        <taxon>Ciliophora</taxon>
        <taxon>Intramacronucleata</taxon>
        <taxon>Spirotrichea</taxon>
        <taxon>Stichotrichia</taxon>
        <taxon>Sporadotrichida</taxon>
        <taxon>Oxytrichidae</taxon>
        <taxon>Stylonychinae</taxon>
        <taxon>Stylonychia</taxon>
    </lineage>
</organism>
<accession>A0A078AMG3</accession>
<evidence type="ECO:0000313" key="10">
    <source>
        <dbReference type="EMBL" id="CDW83106.1"/>
    </source>
</evidence>
<dbReference type="PANTHER" id="PTHR34128">
    <property type="entry name" value="CYTOCHROME C-TYPE BIOGENESIS PROTEIN CCME HOMOLOG, MITOCHONDRIAL"/>
    <property type="match status" value="1"/>
</dbReference>
<name>A0A078AMG3_STYLE</name>
<dbReference type="GO" id="GO:0046872">
    <property type="term" value="F:metal ion binding"/>
    <property type="evidence" value="ECO:0007669"/>
    <property type="project" value="UniProtKB-KW"/>
</dbReference>
<keyword evidence="8 9" id="KW-0472">Membrane</keyword>
<dbReference type="GO" id="GO:0017003">
    <property type="term" value="P:protein-heme linkage"/>
    <property type="evidence" value="ECO:0007669"/>
    <property type="project" value="InterPro"/>
</dbReference>
<dbReference type="InParanoid" id="A0A078AMG3"/>
<keyword evidence="2" id="KW-0349">Heme</keyword>
<dbReference type="InterPro" id="IPR012340">
    <property type="entry name" value="NA-bd_OB-fold"/>
</dbReference>
<keyword evidence="7" id="KW-0408">Iron</keyword>
<dbReference type="GO" id="GO:0020037">
    <property type="term" value="F:heme binding"/>
    <property type="evidence" value="ECO:0007669"/>
    <property type="project" value="InterPro"/>
</dbReference>
<evidence type="ECO:0000256" key="8">
    <source>
        <dbReference type="ARBA" id="ARBA00023136"/>
    </source>
</evidence>
<evidence type="ECO:0000256" key="4">
    <source>
        <dbReference type="ARBA" id="ARBA00022723"/>
    </source>
</evidence>
<dbReference type="GO" id="GO:0017004">
    <property type="term" value="P:cytochrome complex assembly"/>
    <property type="evidence" value="ECO:0007669"/>
    <property type="project" value="UniProtKB-KW"/>
</dbReference>
<dbReference type="SUPFAM" id="SSF82093">
    <property type="entry name" value="Heme chaperone CcmE"/>
    <property type="match status" value="1"/>
</dbReference>
<keyword evidence="6 9" id="KW-1133">Transmembrane helix</keyword>
<protein>
    <submittedName>
        <fullName evidence="10">Cytochrome c-type biogenesis protein</fullName>
    </submittedName>
</protein>
<evidence type="ECO:0000256" key="1">
    <source>
        <dbReference type="ARBA" id="ARBA00004370"/>
    </source>
</evidence>
<keyword evidence="11" id="KW-1185">Reference proteome</keyword>
<dbReference type="GO" id="GO:0005886">
    <property type="term" value="C:plasma membrane"/>
    <property type="evidence" value="ECO:0007669"/>
    <property type="project" value="InterPro"/>
</dbReference>
<proteinExistence type="predicted"/>
<comment type="subcellular location">
    <subcellularLocation>
        <location evidence="1">Membrane</location>
    </subcellularLocation>
</comment>
<dbReference type="PANTHER" id="PTHR34128:SF2">
    <property type="entry name" value="CYTOCHROME C-TYPE BIOGENESIS PROTEIN CCME HOMOLOG, MITOCHONDRIAL"/>
    <property type="match status" value="1"/>
</dbReference>
<dbReference type="Gene3D" id="2.40.50.140">
    <property type="entry name" value="Nucleic acid-binding proteins"/>
    <property type="match status" value="1"/>
</dbReference>
<keyword evidence="3 9" id="KW-0812">Transmembrane</keyword>
<gene>
    <name evidence="10" type="primary">Contig14225.g15159</name>
    <name evidence="10" type="ORF">STYLEM_12145</name>
</gene>
<evidence type="ECO:0000256" key="5">
    <source>
        <dbReference type="ARBA" id="ARBA00022748"/>
    </source>
</evidence>
<keyword evidence="4" id="KW-0479">Metal-binding</keyword>
<dbReference type="Pfam" id="PF03100">
    <property type="entry name" value="CcmE"/>
    <property type="match status" value="1"/>
</dbReference>
<evidence type="ECO:0000256" key="3">
    <source>
        <dbReference type="ARBA" id="ARBA00022692"/>
    </source>
</evidence>
<dbReference type="EMBL" id="CCKQ01011537">
    <property type="protein sequence ID" value="CDW83106.1"/>
    <property type="molecule type" value="Genomic_DNA"/>
</dbReference>
<dbReference type="InterPro" id="IPR036127">
    <property type="entry name" value="CcmE-like_sf"/>
</dbReference>
<dbReference type="OrthoDB" id="284323at2759"/>
<sequence length="252" mass="28652">MLKYTHNYQVAAQTLSIQNTRITGNSLLARSFLGQRRQFFNLHREFMVKNGNLQKGNNGRQMQQFYFSQTNAFSTFSIILSTSQSFLKRIKRMILKRIVVFRLLFYGSLILTLGTFMQANKVSESSKSVTPSFFLMHSTLQGQRYKLSGVIKSGSIEIKKGTLENKFIVTDFKNEIAVLFKGPLPPTFREGDMATMGGFLADPKNPTVFVCTSVQANHEISPDRWLGETGLDKATSMNMIETSEDFEFTKMK</sequence>
<evidence type="ECO:0000256" key="7">
    <source>
        <dbReference type="ARBA" id="ARBA00023004"/>
    </source>
</evidence>
<evidence type="ECO:0000256" key="6">
    <source>
        <dbReference type="ARBA" id="ARBA00022989"/>
    </source>
</evidence>